<proteinExistence type="predicted"/>
<evidence type="ECO:0000256" key="5">
    <source>
        <dbReference type="ARBA" id="ARBA00023014"/>
    </source>
</evidence>
<feature type="domain" description="Radical SAM core" evidence="6">
    <location>
        <begin position="60"/>
        <end position="198"/>
    </location>
</feature>
<organism evidence="8 9">
    <name type="scientific">Pontibacter arcticus</name>
    <dbReference type="NCBI Taxonomy" id="2080288"/>
    <lineage>
        <taxon>Bacteria</taxon>
        <taxon>Pseudomonadati</taxon>
        <taxon>Bacteroidota</taxon>
        <taxon>Cytophagia</taxon>
        <taxon>Cytophagales</taxon>
        <taxon>Hymenobacteraceae</taxon>
        <taxon>Pontibacter</taxon>
    </lineage>
</organism>
<dbReference type="SUPFAM" id="SSF102114">
    <property type="entry name" value="Radical SAM enzymes"/>
    <property type="match status" value="1"/>
</dbReference>
<dbReference type="Proteomes" id="UP000251692">
    <property type="component" value="Unassembled WGS sequence"/>
</dbReference>
<reference evidence="8 9" key="1">
    <citation type="submission" date="2018-06" db="EMBL/GenBank/DDBJ databases">
        <authorList>
            <person name="Liu Z.-W."/>
        </authorList>
    </citation>
    <scope>NUCLEOTIDE SEQUENCE [LARGE SCALE GENOMIC DNA]</scope>
    <source>
        <strain evidence="8 9">2b14</strain>
    </source>
</reference>
<comment type="caution">
    <text evidence="8">The sequence shown here is derived from an EMBL/GenBank/DDBJ whole genome shotgun (WGS) entry which is preliminary data.</text>
</comment>
<dbReference type="GO" id="GO:0003824">
    <property type="term" value="F:catalytic activity"/>
    <property type="evidence" value="ECO:0007669"/>
    <property type="project" value="InterPro"/>
</dbReference>
<evidence type="ECO:0000313" key="9">
    <source>
        <dbReference type="Proteomes" id="UP000251692"/>
    </source>
</evidence>
<protein>
    <submittedName>
        <fullName evidence="8">Radical SAM protein</fullName>
    </submittedName>
</protein>
<dbReference type="OrthoDB" id="9810775at2"/>
<dbReference type="RefSeq" id="WP_112306413.1">
    <property type="nucleotide sequence ID" value="NZ_QMDV01000004.1"/>
</dbReference>
<evidence type="ECO:0000259" key="7">
    <source>
        <dbReference type="Pfam" id="PF12345"/>
    </source>
</evidence>
<dbReference type="InterPro" id="IPR007197">
    <property type="entry name" value="rSAM"/>
</dbReference>
<keyword evidence="3" id="KW-0479">Metal-binding</keyword>
<evidence type="ECO:0000256" key="1">
    <source>
        <dbReference type="ARBA" id="ARBA00001966"/>
    </source>
</evidence>
<gene>
    <name evidence="8" type="ORF">DP923_13595</name>
</gene>
<dbReference type="AlphaFoldDB" id="A0A364RBR5"/>
<dbReference type="Gene3D" id="3.20.20.70">
    <property type="entry name" value="Aldolase class I"/>
    <property type="match status" value="1"/>
</dbReference>
<keyword evidence="5" id="KW-0411">Iron-sulfur</keyword>
<dbReference type="SFLD" id="SFLDS00029">
    <property type="entry name" value="Radical_SAM"/>
    <property type="match status" value="1"/>
</dbReference>
<dbReference type="NCBIfam" id="TIGR04167">
    <property type="entry name" value="rSAM_SeCys"/>
    <property type="match status" value="1"/>
</dbReference>
<name>A0A364RBR5_9BACT</name>
<dbReference type="GO" id="GO:0051536">
    <property type="term" value="F:iron-sulfur cluster binding"/>
    <property type="evidence" value="ECO:0007669"/>
    <property type="project" value="UniProtKB-KW"/>
</dbReference>
<dbReference type="SFLD" id="SFLDG01067">
    <property type="entry name" value="SPASM/twitch_domain_containing"/>
    <property type="match status" value="1"/>
</dbReference>
<reference evidence="8 9" key="2">
    <citation type="submission" date="2018-07" db="EMBL/GenBank/DDBJ databases">
        <title>Pontibacter sp. 2b14 genomic sequence and assembly.</title>
        <authorList>
            <person name="Du Z.-J."/>
        </authorList>
    </citation>
    <scope>NUCLEOTIDE SEQUENCE [LARGE SCALE GENOMIC DNA]</scope>
    <source>
        <strain evidence="8 9">2b14</strain>
    </source>
</reference>
<keyword evidence="9" id="KW-1185">Reference proteome</keyword>
<evidence type="ECO:0000259" key="6">
    <source>
        <dbReference type="Pfam" id="PF04055"/>
    </source>
</evidence>
<dbReference type="InterPro" id="IPR026351">
    <property type="entry name" value="rSAM_ArsS-like"/>
</dbReference>
<dbReference type="InterPro" id="IPR024521">
    <property type="entry name" value="ArsS-like_C"/>
</dbReference>
<dbReference type="CDD" id="cd01335">
    <property type="entry name" value="Radical_SAM"/>
    <property type="match status" value="1"/>
</dbReference>
<dbReference type="PANTHER" id="PTHR43728:SF1">
    <property type="entry name" value="FE-S OXIDOREDUCTASE"/>
    <property type="match status" value="1"/>
</dbReference>
<evidence type="ECO:0000256" key="3">
    <source>
        <dbReference type="ARBA" id="ARBA00022723"/>
    </source>
</evidence>
<evidence type="ECO:0000256" key="4">
    <source>
        <dbReference type="ARBA" id="ARBA00023004"/>
    </source>
</evidence>
<dbReference type="InterPro" id="IPR058240">
    <property type="entry name" value="rSAM_sf"/>
</dbReference>
<dbReference type="Pfam" id="PF04055">
    <property type="entry name" value="Radical_SAM"/>
    <property type="match status" value="1"/>
</dbReference>
<evidence type="ECO:0000256" key="2">
    <source>
        <dbReference type="ARBA" id="ARBA00022691"/>
    </source>
</evidence>
<dbReference type="GO" id="GO:0046872">
    <property type="term" value="F:metal ion binding"/>
    <property type="evidence" value="ECO:0007669"/>
    <property type="project" value="UniProtKB-KW"/>
</dbReference>
<comment type="cofactor">
    <cofactor evidence="1">
        <name>[4Fe-4S] cluster</name>
        <dbReference type="ChEBI" id="CHEBI:49883"/>
    </cofactor>
</comment>
<dbReference type="Pfam" id="PF12345">
    <property type="entry name" value="DUF3641"/>
    <property type="match status" value="1"/>
</dbReference>
<keyword evidence="2" id="KW-0949">S-adenosyl-L-methionine</keyword>
<dbReference type="InterPro" id="IPR013785">
    <property type="entry name" value="Aldolase_TIM"/>
</dbReference>
<dbReference type="EMBL" id="QMDV01000004">
    <property type="protein sequence ID" value="RAU81732.1"/>
    <property type="molecule type" value="Genomic_DNA"/>
</dbReference>
<accession>A0A364RBR5</accession>
<sequence length="355" mass="39452">MAFPVKSLKAQQSQFADSFFQLEVLQQPRQQGDYFPAFSSKLQESGLFPLKPTGTTILQINVGKMCNQTCRHCHVDAGPDRKEIMTRATMQQCLDVLARTPQITTVDLTGGAPEMNPDFRWFVAELSKLGKTIMVRCNLTIILANPKYHDLPEFFKAHQVQVVSSLPYFQASRTDAQRGEGVFEKSIKALQMLNAVGYGIEGSGLSLDLVYNPSGAFLPGSQTSLEAEFKRRLKSGYGITFNNLFCITNLPVSRYLDYLVSSGNYESYMQKIIDAFNPVAAAGVMCRNTISVGWDGYLYDCDFNQMLDLKVDARASQHISEFILEYLDSRYIMLSQHCFGCTAGAGSSCGGETVK</sequence>
<feature type="domain" description="Arsenosugar biosynthesis radical SAM protein ArsS-like C-terminal" evidence="7">
    <location>
        <begin position="218"/>
        <end position="351"/>
    </location>
</feature>
<evidence type="ECO:0000313" key="8">
    <source>
        <dbReference type="EMBL" id="RAU81732.1"/>
    </source>
</evidence>
<dbReference type="PANTHER" id="PTHR43728">
    <property type="entry name" value="SLR0304 PROTEIN"/>
    <property type="match status" value="1"/>
</dbReference>
<keyword evidence="4" id="KW-0408">Iron</keyword>